<evidence type="ECO:0000256" key="5">
    <source>
        <dbReference type="ARBA" id="ARBA00023242"/>
    </source>
</evidence>
<dbReference type="GO" id="GO:0008270">
    <property type="term" value="F:zinc ion binding"/>
    <property type="evidence" value="ECO:0007669"/>
    <property type="project" value="InterPro"/>
</dbReference>
<keyword evidence="5" id="KW-0539">Nucleus</keyword>
<evidence type="ECO:0000256" key="2">
    <source>
        <dbReference type="ARBA" id="ARBA00022833"/>
    </source>
</evidence>
<feature type="domain" description="Xylanolytic transcriptional activator regulatory" evidence="6">
    <location>
        <begin position="223"/>
        <end position="298"/>
    </location>
</feature>
<evidence type="ECO:0000256" key="1">
    <source>
        <dbReference type="ARBA" id="ARBA00022723"/>
    </source>
</evidence>
<dbReference type="GO" id="GO:0006351">
    <property type="term" value="P:DNA-templated transcription"/>
    <property type="evidence" value="ECO:0007669"/>
    <property type="project" value="InterPro"/>
</dbReference>
<proteinExistence type="predicted"/>
<evidence type="ECO:0000313" key="7">
    <source>
        <dbReference type="EMBL" id="PMD31709.1"/>
    </source>
</evidence>
<dbReference type="STRING" id="1149755.A0A2J6QZP6"/>
<reference evidence="7 8" key="1">
    <citation type="submission" date="2016-04" db="EMBL/GenBank/DDBJ databases">
        <title>A degradative enzymes factory behind the ericoid mycorrhizal symbiosis.</title>
        <authorList>
            <consortium name="DOE Joint Genome Institute"/>
            <person name="Martino E."/>
            <person name="Morin E."/>
            <person name="Grelet G."/>
            <person name="Kuo A."/>
            <person name="Kohler A."/>
            <person name="Daghino S."/>
            <person name="Barry K."/>
            <person name="Choi C."/>
            <person name="Cichocki N."/>
            <person name="Clum A."/>
            <person name="Copeland A."/>
            <person name="Hainaut M."/>
            <person name="Haridas S."/>
            <person name="Labutti K."/>
            <person name="Lindquist E."/>
            <person name="Lipzen A."/>
            <person name="Khouja H.-R."/>
            <person name="Murat C."/>
            <person name="Ohm R."/>
            <person name="Olson A."/>
            <person name="Spatafora J."/>
            <person name="Veneault-Fourrey C."/>
            <person name="Henrissat B."/>
            <person name="Grigoriev I."/>
            <person name="Martin F."/>
            <person name="Perotto S."/>
        </authorList>
    </citation>
    <scope>NUCLEOTIDE SEQUENCE [LARGE SCALE GENOMIC DNA]</scope>
    <source>
        <strain evidence="7 8">F</strain>
    </source>
</reference>
<keyword evidence="4" id="KW-0804">Transcription</keyword>
<dbReference type="OrthoDB" id="2441642at2759"/>
<organism evidence="7 8">
    <name type="scientific">Hyaloscypha variabilis (strain UAMH 11265 / GT02V1 / F)</name>
    <name type="common">Meliniomyces variabilis</name>
    <dbReference type="NCBI Taxonomy" id="1149755"/>
    <lineage>
        <taxon>Eukaryota</taxon>
        <taxon>Fungi</taxon>
        <taxon>Dikarya</taxon>
        <taxon>Ascomycota</taxon>
        <taxon>Pezizomycotina</taxon>
        <taxon>Leotiomycetes</taxon>
        <taxon>Helotiales</taxon>
        <taxon>Hyaloscyphaceae</taxon>
        <taxon>Hyaloscypha</taxon>
        <taxon>Hyaloscypha variabilis</taxon>
    </lineage>
</organism>
<evidence type="ECO:0000313" key="8">
    <source>
        <dbReference type="Proteomes" id="UP000235786"/>
    </source>
</evidence>
<dbReference type="InterPro" id="IPR007219">
    <property type="entry name" value="XnlR_reg_dom"/>
</dbReference>
<sequence length="352" mass="40253">MSLLKNSSTYDFDFQLDEFDFHNGKELQVPAFSPALSTNSIINSSSSVSVPSPTRSASTIAPYLSSDTFLSGHFTKTKAQSSDRQIFLTMIIDMVHAYPRMMMRRETFPPFIHAFSPAGESPDERSKLPENLTNCMGIAQLFAVCNDDTRLFVWGTIWAELRRLRSRASMFNKFEAISALQASLLFLIMRAVDEPPKEANHDYEMLEIYQVVLKSRFIELTNHCPKVEDRSKDPQWVDWIFMESGRRIGWVWFILSLVFHLRTGVPCFISDHFREMPLPCKKTEWEAKTKAQWRIEHENASARSRSTALRTFGDLIDAHQSTPRGRKSEGLDAWNAGIDHLGVLLNLAVHLV</sequence>
<dbReference type="Pfam" id="PF04082">
    <property type="entry name" value="Fungal_trans"/>
    <property type="match status" value="1"/>
</dbReference>
<keyword evidence="8" id="KW-1185">Reference proteome</keyword>
<dbReference type="AlphaFoldDB" id="A0A2J6QZP6"/>
<dbReference type="Proteomes" id="UP000235786">
    <property type="component" value="Unassembled WGS sequence"/>
</dbReference>
<dbReference type="GO" id="GO:0003677">
    <property type="term" value="F:DNA binding"/>
    <property type="evidence" value="ECO:0007669"/>
    <property type="project" value="InterPro"/>
</dbReference>
<evidence type="ECO:0000256" key="3">
    <source>
        <dbReference type="ARBA" id="ARBA00023015"/>
    </source>
</evidence>
<evidence type="ECO:0000259" key="6">
    <source>
        <dbReference type="Pfam" id="PF04082"/>
    </source>
</evidence>
<keyword evidence="1" id="KW-0479">Metal-binding</keyword>
<name>A0A2J6QZP6_HYAVF</name>
<evidence type="ECO:0000256" key="4">
    <source>
        <dbReference type="ARBA" id="ARBA00023163"/>
    </source>
</evidence>
<protein>
    <recommendedName>
        <fullName evidence="6">Xylanolytic transcriptional activator regulatory domain-containing protein</fullName>
    </recommendedName>
</protein>
<keyword evidence="2" id="KW-0862">Zinc</keyword>
<dbReference type="PANTHER" id="PTHR47660:SF3">
    <property type="entry name" value="FINGER DOMAIN PROTEIN, PUTATIVE (AFU_ORTHOLOGUE AFUA_4G03310)-RELATED"/>
    <property type="match status" value="1"/>
</dbReference>
<accession>A0A2J6QZP6</accession>
<keyword evidence="3" id="KW-0805">Transcription regulation</keyword>
<gene>
    <name evidence="7" type="ORF">L207DRAFT_441491</name>
</gene>
<dbReference type="EMBL" id="KZ613961">
    <property type="protein sequence ID" value="PMD31709.1"/>
    <property type="molecule type" value="Genomic_DNA"/>
</dbReference>
<dbReference type="PANTHER" id="PTHR47660">
    <property type="entry name" value="TRANSCRIPTION FACTOR WITH C2H2 AND ZN(2)-CYS(6) DNA BINDING DOMAIN (EUROFUNG)-RELATED-RELATED"/>
    <property type="match status" value="1"/>
</dbReference>